<dbReference type="PANTHER" id="PTHR43771">
    <property type="entry name" value="PHOSPHOMANNOMUTASE"/>
    <property type="match status" value="1"/>
</dbReference>
<feature type="domain" description="Alpha-D-phosphohexomutase C-terminal" evidence="8">
    <location>
        <begin position="393"/>
        <end position="467"/>
    </location>
</feature>
<evidence type="ECO:0000256" key="2">
    <source>
        <dbReference type="ARBA" id="ARBA00010231"/>
    </source>
</evidence>
<comment type="cofactor">
    <cofactor evidence="1">
        <name>Mg(2+)</name>
        <dbReference type="ChEBI" id="CHEBI:18420"/>
    </cofactor>
</comment>
<dbReference type="InterPro" id="IPR005846">
    <property type="entry name" value="A-D-PHexomutase_a/b/a-III"/>
</dbReference>
<evidence type="ECO:0000256" key="1">
    <source>
        <dbReference type="ARBA" id="ARBA00001946"/>
    </source>
</evidence>
<name>A0A6N9H9X8_9MICO</name>
<dbReference type="InterPro" id="IPR005841">
    <property type="entry name" value="Alpha-D-phosphohexomutase_SF"/>
</dbReference>
<dbReference type="SUPFAM" id="SSF55957">
    <property type="entry name" value="Phosphoglucomutase, C-terminal domain"/>
    <property type="match status" value="1"/>
</dbReference>
<proteinExistence type="inferred from homology"/>
<dbReference type="Gene3D" id="3.30.310.50">
    <property type="entry name" value="Alpha-D-phosphohexomutase, C-terminal domain"/>
    <property type="match status" value="1"/>
</dbReference>
<dbReference type="PRINTS" id="PR00509">
    <property type="entry name" value="PGMPMM"/>
</dbReference>
<dbReference type="InterPro" id="IPR005845">
    <property type="entry name" value="A-D-PHexomutase_a/b/a-II"/>
</dbReference>
<keyword evidence="5 7" id="KW-0460">Magnesium</keyword>
<evidence type="ECO:0000256" key="3">
    <source>
        <dbReference type="ARBA" id="ARBA00022553"/>
    </source>
</evidence>
<dbReference type="InterPro" id="IPR005843">
    <property type="entry name" value="A-D-PHexomutase_C"/>
</dbReference>
<dbReference type="Pfam" id="PF02880">
    <property type="entry name" value="PGM_PMM_III"/>
    <property type="match status" value="1"/>
</dbReference>
<evidence type="ECO:0000313" key="13">
    <source>
        <dbReference type="Proteomes" id="UP000469215"/>
    </source>
</evidence>
<dbReference type="Pfam" id="PF02879">
    <property type="entry name" value="PGM_PMM_II"/>
    <property type="match status" value="1"/>
</dbReference>
<dbReference type="RefSeq" id="WP_160954232.1">
    <property type="nucleotide sequence ID" value="NZ_WWEQ01000081.1"/>
</dbReference>
<dbReference type="SUPFAM" id="SSF53738">
    <property type="entry name" value="Phosphoglucomutase, first 3 domains"/>
    <property type="match status" value="3"/>
</dbReference>
<accession>A0A6N9H9X8</accession>
<dbReference type="GO" id="GO:0005975">
    <property type="term" value="P:carbohydrate metabolic process"/>
    <property type="evidence" value="ECO:0007669"/>
    <property type="project" value="InterPro"/>
</dbReference>
<dbReference type="Pfam" id="PF02878">
    <property type="entry name" value="PGM_PMM_I"/>
    <property type="match status" value="1"/>
</dbReference>
<keyword evidence="4 7" id="KW-0479">Metal-binding</keyword>
<evidence type="ECO:0000259" key="10">
    <source>
        <dbReference type="Pfam" id="PF02879"/>
    </source>
</evidence>
<evidence type="ECO:0000256" key="7">
    <source>
        <dbReference type="RuleBase" id="RU004326"/>
    </source>
</evidence>
<organism evidence="12 13">
    <name type="scientific">Brevibacterium rongguiense</name>
    <dbReference type="NCBI Taxonomy" id="2695267"/>
    <lineage>
        <taxon>Bacteria</taxon>
        <taxon>Bacillati</taxon>
        <taxon>Actinomycetota</taxon>
        <taxon>Actinomycetes</taxon>
        <taxon>Micrococcales</taxon>
        <taxon>Brevibacteriaceae</taxon>
        <taxon>Brevibacterium</taxon>
    </lineage>
</organism>
<reference evidence="12 13" key="1">
    <citation type="submission" date="2020-01" db="EMBL/GenBank/DDBJ databases">
        <authorList>
            <person name="Deng T."/>
        </authorList>
    </citation>
    <scope>NUCLEOTIDE SEQUENCE [LARGE SCALE GENOMIC DNA]</scope>
    <source>
        <strain evidence="12 13">5221</strain>
    </source>
</reference>
<dbReference type="PANTHER" id="PTHR43771:SF1">
    <property type="entry name" value="PHOSPHOMANNOMUTASE"/>
    <property type="match status" value="1"/>
</dbReference>
<evidence type="ECO:0000256" key="4">
    <source>
        <dbReference type="ARBA" id="ARBA00022723"/>
    </source>
</evidence>
<dbReference type="InterPro" id="IPR016055">
    <property type="entry name" value="A-D-PHexomutase_a/b/a-I/II/III"/>
</dbReference>
<dbReference type="InterPro" id="IPR016066">
    <property type="entry name" value="A-D-PHexomutase_CS"/>
</dbReference>
<gene>
    <name evidence="12" type="primary">manB</name>
    <name evidence="12" type="ORF">GSY69_12835</name>
</gene>
<dbReference type="InterPro" id="IPR005844">
    <property type="entry name" value="A-D-PHexomutase_a/b/a-I"/>
</dbReference>
<comment type="caution">
    <text evidence="12">The sequence shown here is derived from an EMBL/GenBank/DDBJ whole genome shotgun (WGS) entry which is preliminary data.</text>
</comment>
<sequence length="474" mass="49008">MSSRGDRLDAALKAYDLRGRVGPELDDDLLYALGWATARAMATAHGVPGAVIACDMRPDSQRFAEWLARGVRDAGLEPTHLGLASTDQLYFASGHWGLPGLMVTASHNPAGWNGVKLCGPRAAGLSRAQGLGEIAELVLAAPELPAGEPGAGVDDAAAAELARAYSAALRELTGVGGGRRLRIVADCGNGMGGQLLPQVFGTAAGLPALDLDVEGLYTELDGTFPNHPANPLDPANLVDAQAAVVAAGADVGLAFDGDADRCFFIDETGAAASASAVGALVAAREIERAHDAGEVRPVVLHNLLTSVAVPAAIRAAGGEPVRTPVGHSGIKQLMATRGAVFACEHSAHFYFRDFFGADSGMLAACHILAALERSDRTLSQLLAAYAPQAMSGEVNSEVGDAAEVLEDFAAAAAAGDFGPGEVDRLDGVTLSGADFWMNVRMSNTEPLVRLNVESPEPARTAQLRDAALRLIRRG</sequence>
<protein>
    <submittedName>
        <fullName evidence="12">Phosphomannomutase/phosphoglucomutase</fullName>
    </submittedName>
</protein>
<dbReference type="Proteomes" id="UP000469215">
    <property type="component" value="Unassembled WGS sequence"/>
</dbReference>
<evidence type="ECO:0000259" key="11">
    <source>
        <dbReference type="Pfam" id="PF02880"/>
    </source>
</evidence>
<feature type="domain" description="Alpha-D-phosphohexomutase alpha/beta/alpha" evidence="11">
    <location>
        <begin position="281"/>
        <end position="384"/>
    </location>
</feature>
<evidence type="ECO:0000256" key="5">
    <source>
        <dbReference type="ARBA" id="ARBA00022842"/>
    </source>
</evidence>
<dbReference type="GO" id="GO:0000287">
    <property type="term" value="F:magnesium ion binding"/>
    <property type="evidence" value="ECO:0007669"/>
    <property type="project" value="InterPro"/>
</dbReference>
<dbReference type="Gene3D" id="3.40.120.10">
    <property type="entry name" value="Alpha-D-Glucose-1,6-Bisphosphate, subunit A, domain 3"/>
    <property type="match status" value="3"/>
</dbReference>
<evidence type="ECO:0000259" key="9">
    <source>
        <dbReference type="Pfam" id="PF02878"/>
    </source>
</evidence>
<feature type="domain" description="Alpha-D-phosphohexomutase alpha/beta/alpha" evidence="9">
    <location>
        <begin position="12"/>
        <end position="134"/>
    </location>
</feature>
<dbReference type="AlphaFoldDB" id="A0A6N9H9X8"/>
<dbReference type="EMBL" id="WWEQ01000081">
    <property type="protein sequence ID" value="MYM20823.1"/>
    <property type="molecule type" value="Genomic_DNA"/>
</dbReference>
<dbReference type="InterPro" id="IPR036900">
    <property type="entry name" value="A-D-PHexomutase_C_sf"/>
</dbReference>
<keyword evidence="13" id="KW-1185">Reference proteome</keyword>
<evidence type="ECO:0000313" key="12">
    <source>
        <dbReference type="EMBL" id="MYM20823.1"/>
    </source>
</evidence>
<feature type="domain" description="Alpha-D-phosphohexomutase alpha/beta/alpha" evidence="10">
    <location>
        <begin position="175"/>
        <end position="269"/>
    </location>
</feature>
<evidence type="ECO:0000256" key="6">
    <source>
        <dbReference type="ARBA" id="ARBA00023235"/>
    </source>
</evidence>
<dbReference type="GO" id="GO:0016868">
    <property type="term" value="F:intramolecular phosphotransferase activity"/>
    <property type="evidence" value="ECO:0007669"/>
    <property type="project" value="InterPro"/>
</dbReference>
<keyword evidence="3" id="KW-0597">Phosphoprotein</keyword>
<evidence type="ECO:0000259" key="8">
    <source>
        <dbReference type="Pfam" id="PF00408"/>
    </source>
</evidence>
<keyword evidence="6" id="KW-0413">Isomerase</keyword>
<dbReference type="PROSITE" id="PS00710">
    <property type="entry name" value="PGM_PMM"/>
    <property type="match status" value="1"/>
</dbReference>
<comment type="similarity">
    <text evidence="2 7">Belongs to the phosphohexose mutase family.</text>
</comment>
<dbReference type="Pfam" id="PF00408">
    <property type="entry name" value="PGM_PMM_IV"/>
    <property type="match status" value="1"/>
</dbReference>